<dbReference type="Gene3D" id="1.10.443.10">
    <property type="entry name" value="Intergrase catalytic core"/>
    <property type="match status" value="1"/>
</dbReference>
<dbReference type="GO" id="GO:0015074">
    <property type="term" value="P:DNA integration"/>
    <property type="evidence" value="ECO:0007669"/>
    <property type="project" value="InterPro"/>
</dbReference>
<dbReference type="InterPro" id="IPR021842">
    <property type="entry name" value="DUF3435"/>
</dbReference>
<keyword evidence="3" id="KW-1185">Reference proteome</keyword>
<dbReference type="GO" id="GO:0003677">
    <property type="term" value="F:DNA binding"/>
    <property type="evidence" value="ECO:0007669"/>
    <property type="project" value="InterPro"/>
</dbReference>
<dbReference type="SUPFAM" id="SSF56349">
    <property type="entry name" value="DNA breaking-rejoining enzymes"/>
    <property type="match status" value="1"/>
</dbReference>
<gene>
    <name evidence="2" type="ORF">VPNG_08458</name>
</gene>
<dbReference type="GO" id="GO:0006310">
    <property type="term" value="P:DNA recombination"/>
    <property type="evidence" value="ECO:0007669"/>
    <property type="project" value="UniProtKB-KW"/>
</dbReference>
<dbReference type="InterPro" id="IPR011010">
    <property type="entry name" value="DNA_brk_join_enz"/>
</dbReference>
<comment type="caution">
    <text evidence="2">The sequence shown here is derived from an EMBL/GenBank/DDBJ whole genome shotgun (WGS) entry which is preliminary data.</text>
</comment>
<dbReference type="PANTHER" id="PTHR37535:SF3">
    <property type="entry name" value="FLUG DOMAIN-CONTAINING PROTEIN"/>
    <property type="match status" value="1"/>
</dbReference>
<keyword evidence="1" id="KW-0233">DNA recombination</keyword>
<evidence type="ECO:0000256" key="1">
    <source>
        <dbReference type="ARBA" id="ARBA00023172"/>
    </source>
</evidence>
<dbReference type="AlphaFoldDB" id="A0A423WRN6"/>
<sequence length="679" mass="77900">MERDDLDVRGRQAYSFNALRQMTTAMRLWCEFFQEVLGRDDGPEYFRQGGPLPDRLTLHRYFLFLSGALIGNLSASSHEPSTVTETDRPTVKTIISHQHYLQRAFSYYNTEIPAGLRESTTLWIKNDLAIEEGLNRETKQLQSIFWSDVVHIIRAIWKFDSLSVFHSIHTMFQMTLLLNLLVDGSSRCGEFVPDGNNDVATGKYIRWGDIKFYMFPNKGAEPVTISAVITCRSLKGDESDPDNYKKFVVHLLPTHMIFEDSCRLLVILALHRGAFRDFHTWEELMSCEPRPNGSPVLVRPSFEQEAVFTRQPLRTRPTDAVQAVGEEDPWRYDNVREIVQYLGRLAGFRHQVSLHHIRHGQAHLLLKHCKDREAAGSTMGHANANSIKDYLGKTCLTDVQSLTRNLEPQDLSPFQSVSLGLAYDAPVELPAEELVLIYQDPEYAALDDRFTKLEAELTQKYGSIQKMRRAAKESQVIAEDLRKHTNVSRLKDSRWRRVAETKFRAYRERSVIELTAAKPSRAVAEAEQTASNPDNVDKELSTLKQSFGRLSPEQIARLVDSPDGVQVDGDPQADDSHIVDHMLPVWRKHRLWKEDLTAQVGIIGRKYTNLYMFSYEYVNLAQIYMELTDKDYDTVHGDAAEKLRSDSVENAQKEIALWFKPEELASYKSAQFDWVYEKA</sequence>
<protein>
    <submittedName>
        <fullName evidence="2">Uncharacterized protein</fullName>
    </submittedName>
</protein>
<name>A0A423WRN6_9PEZI</name>
<dbReference type="Proteomes" id="UP000285146">
    <property type="component" value="Unassembled WGS sequence"/>
</dbReference>
<proteinExistence type="predicted"/>
<dbReference type="SUPFAM" id="SSF54919">
    <property type="entry name" value="Nucleoside diphosphate kinase, NDK"/>
    <property type="match status" value="1"/>
</dbReference>
<dbReference type="Gene3D" id="3.30.70.141">
    <property type="entry name" value="Nucleoside diphosphate kinase-like domain"/>
    <property type="match status" value="1"/>
</dbReference>
<dbReference type="InParanoid" id="A0A423WRN6"/>
<dbReference type="PANTHER" id="PTHR37535">
    <property type="entry name" value="FLUG DOMAIN PROTEIN"/>
    <property type="match status" value="1"/>
</dbReference>
<dbReference type="InterPro" id="IPR036850">
    <property type="entry name" value="NDK-like_dom_sf"/>
</dbReference>
<organism evidence="2 3">
    <name type="scientific">Cytospora leucostoma</name>
    <dbReference type="NCBI Taxonomy" id="1230097"/>
    <lineage>
        <taxon>Eukaryota</taxon>
        <taxon>Fungi</taxon>
        <taxon>Dikarya</taxon>
        <taxon>Ascomycota</taxon>
        <taxon>Pezizomycotina</taxon>
        <taxon>Sordariomycetes</taxon>
        <taxon>Sordariomycetidae</taxon>
        <taxon>Diaporthales</taxon>
        <taxon>Cytosporaceae</taxon>
        <taxon>Cytospora</taxon>
    </lineage>
</organism>
<evidence type="ECO:0000313" key="3">
    <source>
        <dbReference type="Proteomes" id="UP000285146"/>
    </source>
</evidence>
<dbReference type="EMBL" id="LKEB01000044">
    <property type="protein sequence ID" value="ROW05950.1"/>
    <property type="molecule type" value="Genomic_DNA"/>
</dbReference>
<dbReference type="InterPro" id="IPR013762">
    <property type="entry name" value="Integrase-like_cat_sf"/>
</dbReference>
<dbReference type="OrthoDB" id="3524732at2759"/>
<reference evidence="2 3" key="1">
    <citation type="submission" date="2015-09" db="EMBL/GenBank/DDBJ databases">
        <title>Host preference determinants of Valsa canker pathogens revealed by comparative genomics.</title>
        <authorList>
            <person name="Yin Z."/>
            <person name="Huang L."/>
        </authorList>
    </citation>
    <scope>NUCLEOTIDE SEQUENCE [LARGE SCALE GENOMIC DNA]</scope>
    <source>
        <strain evidence="2 3">SXYLt</strain>
    </source>
</reference>
<dbReference type="Pfam" id="PF11917">
    <property type="entry name" value="DUF3435"/>
    <property type="match status" value="1"/>
</dbReference>
<evidence type="ECO:0000313" key="2">
    <source>
        <dbReference type="EMBL" id="ROW05950.1"/>
    </source>
</evidence>
<accession>A0A423WRN6</accession>